<reference evidence="2 3" key="2">
    <citation type="submission" date="2015-05" db="EMBL/GenBank/DDBJ databases">
        <authorList>
            <person name="Morales-Cruz A."/>
            <person name="Amrine K.C."/>
            <person name="Cantu D."/>
        </authorList>
    </citation>
    <scope>NUCLEOTIDE SEQUENCE [LARGE SCALE GENOMIC DNA]</scope>
    <source>
        <strain evidence="2">UCRPC4</strain>
    </source>
</reference>
<dbReference type="GO" id="GO:0006368">
    <property type="term" value="P:transcription elongation by RNA polymerase II"/>
    <property type="evidence" value="ECO:0007669"/>
    <property type="project" value="InterPro"/>
</dbReference>
<organism evidence="2 3">
    <name type="scientific">Phaeomoniella chlamydospora</name>
    <name type="common">Phaeoacremonium chlamydosporum</name>
    <dbReference type="NCBI Taxonomy" id="158046"/>
    <lineage>
        <taxon>Eukaryota</taxon>
        <taxon>Fungi</taxon>
        <taxon>Dikarya</taxon>
        <taxon>Ascomycota</taxon>
        <taxon>Pezizomycotina</taxon>
        <taxon>Eurotiomycetes</taxon>
        <taxon>Chaetothyriomycetidae</taxon>
        <taxon>Phaeomoniellales</taxon>
        <taxon>Phaeomoniellaceae</taxon>
        <taxon>Phaeomoniella</taxon>
    </lineage>
</organism>
<dbReference type="InterPro" id="IPR007149">
    <property type="entry name" value="Leo1"/>
</dbReference>
<feature type="compositionally biased region" description="Basic and acidic residues" evidence="1">
    <location>
        <begin position="1"/>
        <end position="12"/>
    </location>
</feature>
<dbReference type="AlphaFoldDB" id="A0A0G2G1J9"/>
<reference evidence="2 3" key="1">
    <citation type="submission" date="2015-05" db="EMBL/GenBank/DDBJ databases">
        <title>Distinctive expansion of gene families associated with plant cell wall degradation and secondary metabolism in the genomes of grapevine trunk pathogens.</title>
        <authorList>
            <person name="Lawrence D.P."/>
            <person name="Travadon R."/>
            <person name="Rolshausen P.E."/>
            <person name="Baumgartner K."/>
        </authorList>
    </citation>
    <scope>NUCLEOTIDE SEQUENCE [LARGE SCALE GENOMIC DNA]</scope>
    <source>
        <strain evidence="2">UCRPC4</strain>
    </source>
</reference>
<gene>
    <name evidence="2" type="ORF">UCRPC4_g05431</name>
</gene>
<feature type="compositionally biased region" description="Basic and acidic residues" evidence="1">
    <location>
        <begin position="67"/>
        <end position="76"/>
    </location>
</feature>
<dbReference type="GO" id="GO:0032968">
    <property type="term" value="P:positive regulation of transcription elongation by RNA polymerase II"/>
    <property type="evidence" value="ECO:0007669"/>
    <property type="project" value="TreeGrafter"/>
</dbReference>
<accession>A0A0G2G1J9</accession>
<feature type="region of interest" description="Disordered" evidence="1">
    <location>
        <begin position="314"/>
        <end position="499"/>
    </location>
</feature>
<feature type="region of interest" description="Disordered" evidence="1">
    <location>
        <begin position="1"/>
        <end position="86"/>
    </location>
</feature>
<feature type="region of interest" description="Disordered" evidence="1">
    <location>
        <begin position="281"/>
        <end position="300"/>
    </location>
</feature>
<keyword evidence="3" id="KW-1185">Reference proteome</keyword>
<dbReference type="PANTHER" id="PTHR23146:SF0">
    <property type="entry name" value="RNA POLYMERASE-ASSOCIATED PROTEIN LEO1"/>
    <property type="match status" value="1"/>
</dbReference>
<protein>
    <submittedName>
        <fullName evidence="2">Putative rna polymerase-associated protein leo1</fullName>
    </submittedName>
</protein>
<proteinExistence type="predicted"/>
<dbReference type="PANTHER" id="PTHR23146">
    <property type="entry name" value="LEO1 PROTEIN"/>
    <property type="match status" value="1"/>
</dbReference>
<feature type="compositionally biased region" description="Acidic residues" evidence="1">
    <location>
        <begin position="394"/>
        <end position="434"/>
    </location>
</feature>
<feature type="compositionally biased region" description="Basic residues" evidence="1">
    <location>
        <begin position="362"/>
        <end position="372"/>
    </location>
</feature>
<comment type="caution">
    <text evidence="2">The sequence shown here is derived from an EMBL/GenBank/DDBJ whole genome shotgun (WGS) entry which is preliminary data.</text>
</comment>
<dbReference type="GO" id="GO:1990269">
    <property type="term" value="F:RNA polymerase II C-terminal domain phosphoserine binding"/>
    <property type="evidence" value="ECO:0007669"/>
    <property type="project" value="TreeGrafter"/>
</dbReference>
<evidence type="ECO:0000256" key="1">
    <source>
        <dbReference type="SAM" id="MobiDB-lite"/>
    </source>
</evidence>
<feature type="compositionally biased region" description="Basic and acidic residues" evidence="1">
    <location>
        <begin position="314"/>
        <end position="332"/>
    </location>
</feature>
<dbReference type="Pfam" id="PF04004">
    <property type="entry name" value="Leo1"/>
    <property type="match status" value="1"/>
</dbReference>
<sequence>MSSPEDSPRSQDDFGDNNVKATVESEDQSLKDDDEGDGDLFGSDDEAGDEAPATRKLDDEDLDSGDDLDRHDRDPEGYDEDVDYNQKAAQIITYDANLQRMKDPEITDDELYLVNLPSFLGIESENFDPSTYIPPSQGHTGQVPTDTKFSPFTAASSSLFWRHDPADSSKLQSSARIIRWSDGSLTLQLASSPKEQFKVSATTLRQVQPNPKKPLPIHAQNKAPLSSHYDPNKDAHVYLAAAHTEDSMYRIVAPVTASLKILPTGEQNDHAMMKLQSSLAKAAPTEDPVSSIREIKEDPELAKKRAELAEKEKLRAQRRRENQEQKEFDRKKTVLGRRGVRSGGVGLTISGLEDDFDDMRPTKPKKPKRKANRHGEIYTDDEDEDYGRGRTREDEYDEDDGFLVGSDEEPEVMDDDGEGEREEEDDDPDVDDLEIEGRETVLDSRSRAGAASGQRTPPPTTKRRELEVDDNDEPSTARDSPHARKRGKRVVESDEEEGV</sequence>
<dbReference type="EMBL" id="LCWF01000137">
    <property type="protein sequence ID" value="KKY17798.1"/>
    <property type="molecule type" value="Genomic_DNA"/>
</dbReference>
<name>A0A0G2G1J9_PHACM</name>
<feature type="compositionally biased region" description="Acidic residues" evidence="1">
    <location>
        <begin position="24"/>
        <end position="49"/>
    </location>
</feature>
<evidence type="ECO:0000313" key="2">
    <source>
        <dbReference type="EMBL" id="KKY17798.1"/>
    </source>
</evidence>
<dbReference type="OrthoDB" id="20844at2759"/>
<dbReference type="GO" id="GO:0016593">
    <property type="term" value="C:Cdc73/Paf1 complex"/>
    <property type="evidence" value="ECO:0007669"/>
    <property type="project" value="InterPro"/>
</dbReference>
<feature type="compositionally biased region" description="Basic and acidic residues" evidence="1">
    <location>
        <begin position="435"/>
        <end position="446"/>
    </location>
</feature>
<evidence type="ECO:0000313" key="3">
    <source>
        <dbReference type="Proteomes" id="UP000053317"/>
    </source>
</evidence>
<dbReference type="Proteomes" id="UP000053317">
    <property type="component" value="Unassembled WGS sequence"/>
</dbReference>